<keyword evidence="2" id="KW-1185">Reference proteome</keyword>
<reference evidence="1" key="1">
    <citation type="submission" date="2021-01" db="EMBL/GenBank/DDBJ databases">
        <title>Modified the classification status of verrucomicrobia.</title>
        <authorList>
            <person name="Feng X."/>
        </authorList>
    </citation>
    <scope>NUCLEOTIDE SEQUENCE</scope>
    <source>
        <strain evidence="1">_KCTC 22039</strain>
    </source>
</reference>
<dbReference type="RefSeq" id="WP_200311292.1">
    <property type="nucleotide sequence ID" value="NZ_JAENIM010000039.1"/>
</dbReference>
<dbReference type="AlphaFoldDB" id="A0A8J7MD96"/>
<evidence type="ECO:0000313" key="1">
    <source>
        <dbReference type="EMBL" id="MBK1791282.1"/>
    </source>
</evidence>
<dbReference type="Proteomes" id="UP000624703">
    <property type="component" value="Unassembled WGS sequence"/>
</dbReference>
<sequence>MRNFLVIELIFMLGLCGCKEASKVSESIVVDGGTYTFELVVENELNSAKEFDLKYDGGFKNMLVSRLFIQEERVVTLSPTPTQSDAVRFTGSHLGIGTGWETVKELFFDGDKLYLGTPYDSSTRIDEMAVIDLEAYQDVYGSGQKPMTYLTVAQGFSYPKFLEIFEIVANCSSVVGLGYYSHVNP</sequence>
<name>A0A8J7MD96_9BACT</name>
<evidence type="ECO:0000313" key="2">
    <source>
        <dbReference type="Proteomes" id="UP000624703"/>
    </source>
</evidence>
<accession>A0A8J7MD96</accession>
<gene>
    <name evidence="1" type="ORF">JIN82_08985</name>
</gene>
<organism evidence="1 2">
    <name type="scientific">Persicirhabdus sediminis</name>
    <dbReference type="NCBI Taxonomy" id="454144"/>
    <lineage>
        <taxon>Bacteria</taxon>
        <taxon>Pseudomonadati</taxon>
        <taxon>Verrucomicrobiota</taxon>
        <taxon>Verrucomicrobiia</taxon>
        <taxon>Verrucomicrobiales</taxon>
        <taxon>Verrucomicrobiaceae</taxon>
        <taxon>Persicirhabdus</taxon>
    </lineage>
</organism>
<protein>
    <submittedName>
        <fullName evidence="1">Uncharacterized protein</fullName>
    </submittedName>
</protein>
<proteinExistence type="predicted"/>
<dbReference type="EMBL" id="JAENIM010000039">
    <property type="protein sequence ID" value="MBK1791282.1"/>
    <property type="molecule type" value="Genomic_DNA"/>
</dbReference>
<comment type="caution">
    <text evidence="1">The sequence shown here is derived from an EMBL/GenBank/DDBJ whole genome shotgun (WGS) entry which is preliminary data.</text>
</comment>